<dbReference type="InterPro" id="IPR051434">
    <property type="entry name" value="DnaJ_C_subfamily_member5"/>
</dbReference>
<proteinExistence type="predicted"/>
<dbReference type="GO" id="GO:0098693">
    <property type="term" value="P:regulation of synaptic vesicle cycle"/>
    <property type="evidence" value="ECO:0007669"/>
    <property type="project" value="TreeGrafter"/>
</dbReference>
<evidence type="ECO:0000256" key="5">
    <source>
        <dbReference type="ARBA" id="ARBA00022475"/>
    </source>
</evidence>
<keyword evidence="11" id="KW-0968">Cytoplasmic vesicle</keyword>
<dbReference type="PANTHER" id="PTHR44027">
    <property type="entry name" value="DNAJ HOMOLOG SUBFAMILY C MEMBER 5 HOMOLOG"/>
    <property type="match status" value="1"/>
</dbReference>
<dbReference type="Proteomes" id="UP000245341">
    <property type="component" value="Unplaced"/>
</dbReference>
<evidence type="ECO:0000256" key="12">
    <source>
        <dbReference type="ARBA" id="ARBA00037792"/>
    </source>
</evidence>
<gene>
    <name evidence="17" type="primary">DNAJC5</name>
</gene>
<sequence>MADQRQRSLSTSGESLYHVLGLDKNATSDDIKKSYRKLALKYHPDKNPDNPEAADKFKEINNAHAILTDATKRNIYDKYGSLGLYVAEQFGEENVNTYFVLSSWWAKVRGAGGPCGPGSPGPLWARGTAAALTRRAPCACFAEAADSPIVVQPASATETTQLTADSHPSYHTDGFN</sequence>
<dbReference type="PROSITE" id="PS50076">
    <property type="entry name" value="DNAJ_2"/>
    <property type="match status" value="1"/>
</dbReference>
<evidence type="ECO:0000256" key="14">
    <source>
        <dbReference type="ARBA" id="ARBA00042238"/>
    </source>
</evidence>
<evidence type="ECO:0000256" key="7">
    <source>
        <dbReference type="ARBA" id="ARBA00023136"/>
    </source>
</evidence>
<dbReference type="Gene3D" id="1.10.287.110">
    <property type="entry name" value="DnaJ domain"/>
    <property type="match status" value="1"/>
</dbReference>
<evidence type="ECO:0000256" key="3">
    <source>
        <dbReference type="ARBA" id="ARBA00004514"/>
    </source>
</evidence>
<evidence type="ECO:0000256" key="9">
    <source>
        <dbReference type="ARBA" id="ARBA00023186"/>
    </source>
</evidence>
<dbReference type="GO" id="GO:0098793">
    <property type="term" value="C:presynapse"/>
    <property type="evidence" value="ECO:0007669"/>
    <property type="project" value="TreeGrafter"/>
</dbReference>
<dbReference type="FunFam" id="1.10.287.110:FF:000017">
    <property type="entry name" value="dnaJ homolog subfamily C member 5"/>
    <property type="match status" value="1"/>
</dbReference>
<evidence type="ECO:0000256" key="10">
    <source>
        <dbReference type="ARBA" id="ARBA00023288"/>
    </source>
</evidence>
<keyword evidence="9" id="KW-0143">Chaperone</keyword>
<dbReference type="CTD" id="80331"/>
<dbReference type="CDD" id="cd06257">
    <property type="entry name" value="DnaJ"/>
    <property type="match status" value="1"/>
</dbReference>
<dbReference type="PROSITE" id="PS00636">
    <property type="entry name" value="DNAJ_1"/>
    <property type="match status" value="1"/>
</dbReference>
<dbReference type="GO" id="GO:0042584">
    <property type="term" value="C:chromaffin granule membrane"/>
    <property type="evidence" value="ECO:0007669"/>
    <property type="project" value="UniProtKB-SubCell"/>
</dbReference>
<dbReference type="GeneID" id="102733733"/>
<reference evidence="17" key="1">
    <citation type="submission" date="2025-08" db="UniProtKB">
        <authorList>
            <consortium name="RefSeq"/>
        </authorList>
    </citation>
    <scope>IDENTIFICATION</scope>
    <source>
        <tissue evidence="17">Liver</tissue>
    </source>
</reference>
<keyword evidence="6" id="KW-0963">Cytoplasm</keyword>
<dbReference type="InterPro" id="IPR036869">
    <property type="entry name" value="J_dom_sf"/>
</dbReference>
<evidence type="ECO:0000256" key="4">
    <source>
        <dbReference type="ARBA" id="ARBA00004635"/>
    </source>
</evidence>
<dbReference type="InterPro" id="IPR001623">
    <property type="entry name" value="DnaJ_domain"/>
</dbReference>
<dbReference type="OrthoDB" id="445556at2759"/>
<evidence type="ECO:0000313" key="16">
    <source>
        <dbReference type="Proteomes" id="UP000245341"/>
    </source>
</evidence>
<keyword evidence="16" id="KW-1185">Reference proteome</keyword>
<evidence type="ECO:0000313" key="17">
    <source>
        <dbReference type="RefSeq" id="XP_030876202.1"/>
    </source>
</evidence>
<evidence type="ECO:0000256" key="11">
    <source>
        <dbReference type="ARBA" id="ARBA00023329"/>
    </source>
</evidence>
<dbReference type="AlphaFoldDB" id="A0A7F8Q4K4"/>
<dbReference type="GO" id="GO:0042470">
    <property type="term" value="C:melanosome"/>
    <property type="evidence" value="ECO:0007669"/>
    <property type="project" value="UniProtKB-SubCell"/>
</dbReference>
<evidence type="ECO:0000256" key="6">
    <source>
        <dbReference type="ARBA" id="ARBA00022490"/>
    </source>
</evidence>
<protein>
    <recommendedName>
        <fullName evidence="13">DnaJ homolog subfamily C member 5</fullName>
    </recommendedName>
    <alternativeName>
        <fullName evidence="14">Cysteine string protein</fullName>
    </alternativeName>
</protein>
<dbReference type="GO" id="GO:0005829">
    <property type="term" value="C:cytosol"/>
    <property type="evidence" value="ECO:0007669"/>
    <property type="project" value="UniProtKB-SubCell"/>
</dbReference>
<dbReference type="KEGG" id="lww:102733733"/>
<dbReference type="SMART" id="SM00271">
    <property type="entry name" value="DnaJ"/>
    <property type="match status" value="1"/>
</dbReference>
<dbReference type="PRINTS" id="PR00625">
    <property type="entry name" value="JDOMAIN"/>
</dbReference>
<evidence type="ECO:0000256" key="13">
    <source>
        <dbReference type="ARBA" id="ARBA00039411"/>
    </source>
</evidence>
<evidence type="ECO:0000256" key="2">
    <source>
        <dbReference type="ARBA" id="ARBA00004236"/>
    </source>
</evidence>
<feature type="domain" description="J" evidence="15">
    <location>
        <begin position="15"/>
        <end position="80"/>
    </location>
</feature>
<dbReference type="RefSeq" id="XP_030876202.1">
    <property type="nucleotide sequence ID" value="XM_031020342.1"/>
</dbReference>
<keyword evidence="8" id="KW-0564">Palmitate</keyword>
<comment type="subcellular location">
    <subcellularLocation>
        <location evidence="2">Cell membrane</location>
    </subcellularLocation>
    <subcellularLocation>
        <location evidence="3">Cytoplasm</location>
        <location evidence="3">Cytosol</location>
    </subcellularLocation>
    <subcellularLocation>
        <location evidence="12">Cytoplasmic vesicle</location>
        <location evidence="12">Secretory vesicle</location>
        <location evidence="12">Chromaffin granule membrane</location>
    </subcellularLocation>
    <subcellularLocation>
        <location evidence="1">Melanosome</location>
    </subcellularLocation>
    <subcellularLocation>
        <location evidence="4">Membrane</location>
        <topology evidence="4">Lipid-anchor</topology>
    </subcellularLocation>
</comment>
<accession>A0A7F8Q4K4</accession>
<dbReference type="SUPFAM" id="SSF46565">
    <property type="entry name" value="Chaperone J-domain"/>
    <property type="match status" value="1"/>
</dbReference>
<dbReference type="GO" id="GO:0005886">
    <property type="term" value="C:plasma membrane"/>
    <property type="evidence" value="ECO:0007669"/>
    <property type="project" value="UniProtKB-SubCell"/>
</dbReference>
<name>A0A7F8Q4K4_LEPWE</name>
<evidence type="ECO:0000256" key="8">
    <source>
        <dbReference type="ARBA" id="ARBA00023139"/>
    </source>
</evidence>
<dbReference type="PANTHER" id="PTHR44027:SF1">
    <property type="entry name" value="DNAJ HOMOLOG SUBFAMILY C MEMBER 5"/>
    <property type="match status" value="1"/>
</dbReference>
<keyword evidence="7" id="KW-0472">Membrane</keyword>
<organism evidence="16 17">
    <name type="scientific">Leptonychotes weddellii</name>
    <name type="common">Weddell seal</name>
    <name type="synonym">Otaria weddellii</name>
    <dbReference type="NCBI Taxonomy" id="9713"/>
    <lineage>
        <taxon>Eukaryota</taxon>
        <taxon>Metazoa</taxon>
        <taxon>Chordata</taxon>
        <taxon>Craniata</taxon>
        <taxon>Vertebrata</taxon>
        <taxon>Euteleostomi</taxon>
        <taxon>Mammalia</taxon>
        <taxon>Eutheria</taxon>
        <taxon>Laurasiatheria</taxon>
        <taxon>Carnivora</taxon>
        <taxon>Caniformia</taxon>
        <taxon>Pinnipedia</taxon>
        <taxon>Phocidae</taxon>
        <taxon>Monachinae</taxon>
        <taxon>Lobodontini</taxon>
        <taxon>Leptonychotes</taxon>
    </lineage>
</organism>
<dbReference type="InterPro" id="IPR018253">
    <property type="entry name" value="DnaJ_domain_CS"/>
</dbReference>
<evidence type="ECO:0000259" key="15">
    <source>
        <dbReference type="PROSITE" id="PS50076"/>
    </source>
</evidence>
<keyword evidence="10" id="KW-0449">Lipoprotein</keyword>
<evidence type="ECO:0000256" key="1">
    <source>
        <dbReference type="ARBA" id="ARBA00004223"/>
    </source>
</evidence>
<keyword evidence="5" id="KW-1003">Cell membrane</keyword>
<dbReference type="Pfam" id="PF00226">
    <property type="entry name" value="DnaJ"/>
    <property type="match status" value="1"/>
</dbReference>